<proteinExistence type="predicted"/>
<organism evidence="1 2">
    <name type="scientific">Panagrolaimus sp. ES5</name>
    <dbReference type="NCBI Taxonomy" id="591445"/>
    <lineage>
        <taxon>Eukaryota</taxon>
        <taxon>Metazoa</taxon>
        <taxon>Ecdysozoa</taxon>
        <taxon>Nematoda</taxon>
        <taxon>Chromadorea</taxon>
        <taxon>Rhabditida</taxon>
        <taxon>Tylenchina</taxon>
        <taxon>Panagrolaimomorpha</taxon>
        <taxon>Panagrolaimoidea</taxon>
        <taxon>Panagrolaimidae</taxon>
        <taxon>Panagrolaimus</taxon>
    </lineage>
</organism>
<sequence length="138" mass="15728">MTATDERFLNGDIEKLSETQINFIRNLYEQVYHCAQNVATLSSNDDNGVMSNDNNHVSSLQIFDNIFENLAVITVIFGSVYGIYTRYYKLQQQLIQYELPKVVTTYSNTSTVQIEEIPENAEPDNTSLGAWYLKGKVV</sequence>
<name>A0AC34G3F8_9BILA</name>
<dbReference type="WBParaSite" id="ES5_v2.g23703.t1">
    <property type="protein sequence ID" value="ES5_v2.g23703.t1"/>
    <property type="gene ID" value="ES5_v2.g23703"/>
</dbReference>
<protein>
    <submittedName>
        <fullName evidence="2">Uncharacterized protein</fullName>
    </submittedName>
</protein>
<evidence type="ECO:0000313" key="2">
    <source>
        <dbReference type="WBParaSite" id="ES5_v2.g23703.t1"/>
    </source>
</evidence>
<evidence type="ECO:0000313" key="1">
    <source>
        <dbReference type="Proteomes" id="UP000887579"/>
    </source>
</evidence>
<reference evidence="2" key="1">
    <citation type="submission" date="2022-11" db="UniProtKB">
        <authorList>
            <consortium name="WormBaseParasite"/>
        </authorList>
    </citation>
    <scope>IDENTIFICATION</scope>
</reference>
<dbReference type="Proteomes" id="UP000887579">
    <property type="component" value="Unplaced"/>
</dbReference>
<accession>A0AC34G3F8</accession>